<gene>
    <name evidence="2" type="ORF">POCULU_LOCUS4076</name>
</gene>
<feature type="compositionally biased region" description="Basic residues" evidence="1">
    <location>
        <begin position="404"/>
        <end position="414"/>
    </location>
</feature>
<protein>
    <submittedName>
        <fullName evidence="2">9045_t:CDS:1</fullName>
    </submittedName>
</protein>
<dbReference type="OrthoDB" id="2449600at2759"/>
<comment type="caution">
    <text evidence="2">The sequence shown here is derived from an EMBL/GenBank/DDBJ whole genome shotgun (WGS) entry which is preliminary data.</text>
</comment>
<keyword evidence="3" id="KW-1185">Reference proteome</keyword>
<feature type="region of interest" description="Disordered" evidence="1">
    <location>
        <begin position="1"/>
        <end position="54"/>
    </location>
</feature>
<feature type="compositionally biased region" description="Low complexity" evidence="1">
    <location>
        <begin position="777"/>
        <end position="796"/>
    </location>
</feature>
<sequence length="915" mass="100975">MLASLFGPRSATEPTANDEFYVTRRSSEPASAGHVSGQTDSGNGQRTRSSLDSVTGTTKRYGIYEFNWPGANAEDDNKGALDTNSNFDTTTTIAPGVKTANFDSWDYQEKPPSSPVIKPLSIKSTISDPLDPPRPSLGGIQVTQVSVVEIHERTDGSVVNSVEPTNLPHRGDYNNWEEETDWQPPVSRRRNYKHRHSYSDSIMNASFSKNFNKLINGFKSTQDRTSKRTHQLNFRISTRRNEEDQARPLPTFDESRRLRPKRRTSVMTQGKPKRKSVAVNAIQPLTKVWNPSGEFQPTTANGRHMVRQLPPSGRRLRRNGATIYRKQTQTLSDGERAPTSNPAFANDPTDIEDDSVPTYTLRTPWVPKPIRPPQLLHATLVPLPRRLSRSNSRTSKVAGANLSRRTRLNPRRQSKLVPSPSASVTASIADARGTQGIRRMASTRVRRRKRTSVISNDTKRSSVIMRQGLLEDSIMMSIMGGALGAGLKNGLLHNMNHKQEKPLIRKRTKKGKENNAMTRGVEELDEKSRKNEFLTAPPRKVGQDNFSPDFTPDQSPNSSFSSSASEKRSMKSNIEPSPSPPPFPTHLARSTRYGNDQLSPKLIQPKSSESYAYSRPQRIITDVKKFSTDRFKDPETTQELDDVPALTSMSTPTSPTQYMPNRRKSKPIPSPITPRPTNPLSPGVYESTRSPPPPPTPIIVPPTKLPQSPPLSPIKTLPATVLGRSRQKNEPNMNASISPEKLLKMQKFEALLAASDVAGDKKQRTKKKRADQSSVTSPASPEMPLSPLSPMSATPPTRNPNFGRMVPEMRKKVASVGIPPSLIPGAIPQLPVMPPLHVDGGDSLRRSLGKDSTSDRQSMNSMADSVTGSVAGSVADSVAESFTIHYRPEEKVELATAQVGEDGVLRLTLTPAVCR</sequence>
<evidence type="ECO:0000313" key="2">
    <source>
        <dbReference type="EMBL" id="CAG8531364.1"/>
    </source>
</evidence>
<feature type="compositionally biased region" description="Polar residues" evidence="1">
    <location>
        <begin position="329"/>
        <end position="343"/>
    </location>
</feature>
<feature type="region of interest" description="Disordered" evidence="1">
    <location>
        <begin position="496"/>
        <end position="592"/>
    </location>
</feature>
<feature type="region of interest" description="Disordered" evidence="1">
    <location>
        <begin position="758"/>
        <end position="804"/>
    </location>
</feature>
<dbReference type="AlphaFoldDB" id="A0A9N9AFM2"/>
<dbReference type="Proteomes" id="UP000789572">
    <property type="component" value="Unassembled WGS sequence"/>
</dbReference>
<name>A0A9N9AFM2_9GLOM</name>
<feature type="region of interest" description="Disordered" evidence="1">
    <location>
        <begin position="388"/>
        <end position="422"/>
    </location>
</feature>
<feature type="region of interest" description="Disordered" evidence="1">
    <location>
        <begin position="840"/>
        <end position="861"/>
    </location>
</feature>
<feature type="compositionally biased region" description="Polar residues" evidence="1">
    <location>
        <begin position="647"/>
        <end position="659"/>
    </location>
</feature>
<accession>A0A9N9AFM2</accession>
<evidence type="ECO:0000256" key="1">
    <source>
        <dbReference type="SAM" id="MobiDB-lite"/>
    </source>
</evidence>
<feature type="region of interest" description="Disordered" evidence="1">
    <location>
        <begin position="329"/>
        <end position="356"/>
    </location>
</feature>
<organism evidence="2 3">
    <name type="scientific">Paraglomus occultum</name>
    <dbReference type="NCBI Taxonomy" id="144539"/>
    <lineage>
        <taxon>Eukaryota</taxon>
        <taxon>Fungi</taxon>
        <taxon>Fungi incertae sedis</taxon>
        <taxon>Mucoromycota</taxon>
        <taxon>Glomeromycotina</taxon>
        <taxon>Glomeromycetes</taxon>
        <taxon>Paraglomerales</taxon>
        <taxon>Paraglomeraceae</taxon>
        <taxon>Paraglomus</taxon>
    </lineage>
</organism>
<feature type="region of interest" description="Disordered" evidence="1">
    <location>
        <begin position="159"/>
        <end position="179"/>
    </location>
</feature>
<feature type="compositionally biased region" description="Basic and acidic residues" evidence="1">
    <location>
        <begin position="520"/>
        <end position="532"/>
    </location>
</feature>
<proteinExistence type="predicted"/>
<feature type="compositionally biased region" description="Low complexity" evidence="1">
    <location>
        <begin position="555"/>
        <end position="564"/>
    </location>
</feature>
<feature type="compositionally biased region" description="Pro residues" evidence="1">
    <location>
        <begin position="668"/>
        <end position="679"/>
    </location>
</feature>
<evidence type="ECO:0000313" key="3">
    <source>
        <dbReference type="Proteomes" id="UP000789572"/>
    </source>
</evidence>
<feature type="compositionally biased region" description="Polar residues" evidence="1">
    <location>
        <begin position="36"/>
        <end position="54"/>
    </location>
</feature>
<reference evidence="2" key="1">
    <citation type="submission" date="2021-06" db="EMBL/GenBank/DDBJ databases">
        <authorList>
            <person name="Kallberg Y."/>
            <person name="Tangrot J."/>
            <person name="Rosling A."/>
        </authorList>
    </citation>
    <scope>NUCLEOTIDE SEQUENCE</scope>
    <source>
        <strain evidence="2">IA702</strain>
    </source>
</reference>
<feature type="compositionally biased region" description="Polar residues" evidence="1">
    <location>
        <begin position="544"/>
        <end position="554"/>
    </location>
</feature>
<dbReference type="EMBL" id="CAJVPJ010000501">
    <property type="protein sequence ID" value="CAG8531364.1"/>
    <property type="molecule type" value="Genomic_DNA"/>
</dbReference>
<feature type="compositionally biased region" description="Basic and acidic residues" evidence="1">
    <location>
        <begin position="840"/>
        <end position="854"/>
    </location>
</feature>
<feature type="compositionally biased region" description="Pro residues" evidence="1">
    <location>
        <begin position="690"/>
        <end position="712"/>
    </location>
</feature>
<feature type="region of interest" description="Disordered" evidence="1">
    <location>
        <begin position="630"/>
        <end position="713"/>
    </location>
</feature>